<dbReference type="EMBL" id="KK583309">
    <property type="protein sequence ID" value="KDO20536.1"/>
    <property type="molecule type" value="Genomic_DNA"/>
</dbReference>
<dbReference type="KEGG" id="spar:SPRG_21262"/>
<dbReference type="GeneID" id="24142073"/>
<protein>
    <submittedName>
        <fullName evidence="1">Uncharacterized protein</fullName>
    </submittedName>
</protein>
<dbReference type="RefSeq" id="XP_012208758.1">
    <property type="nucleotide sequence ID" value="XM_012353368.1"/>
</dbReference>
<evidence type="ECO:0000313" key="1">
    <source>
        <dbReference type="EMBL" id="KDO20536.1"/>
    </source>
</evidence>
<evidence type="ECO:0000313" key="2">
    <source>
        <dbReference type="Proteomes" id="UP000030745"/>
    </source>
</evidence>
<sequence length="99" mass="11390">AATFGTLRRRRRRRWRLPTAASLCSRPTWCRWLLGARSWFWYSAWRSSGGRYAATANAASRKCTKTTVTTSHCCRQHPSFDAVRSLALRSGNDNFCNFI</sequence>
<name>A0A067C1U4_SAPPC</name>
<gene>
    <name evidence="1" type="ORF">SPRG_21262</name>
</gene>
<dbReference type="Proteomes" id="UP000030745">
    <property type="component" value="Unassembled WGS sequence"/>
</dbReference>
<reference evidence="1 2" key="1">
    <citation type="journal article" date="2013" name="PLoS Genet.">
        <title>Distinctive expansion of potential virulence genes in the genome of the oomycete fish pathogen Saprolegnia parasitica.</title>
        <authorList>
            <person name="Jiang R.H."/>
            <person name="de Bruijn I."/>
            <person name="Haas B.J."/>
            <person name="Belmonte R."/>
            <person name="Lobach L."/>
            <person name="Christie J."/>
            <person name="van den Ackerveken G."/>
            <person name="Bottin A."/>
            <person name="Bulone V."/>
            <person name="Diaz-Moreno S.M."/>
            <person name="Dumas B."/>
            <person name="Fan L."/>
            <person name="Gaulin E."/>
            <person name="Govers F."/>
            <person name="Grenville-Briggs L.J."/>
            <person name="Horner N.R."/>
            <person name="Levin J.Z."/>
            <person name="Mammella M."/>
            <person name="Meijer H.J."/>
            <person name="Morris P."/>
            <person name="Nusbaum C."/>
            <person name="Oome S."/>
            <person name="Phillips A.J."/>
            <person name="van Rooyen D."/>
            <person name="Rzeszutek E."/>
            <person name="Saraiva M."/>
            <person name="Secombes C.J."/>
            <person name="Seidl M.F."/>
            <person name="Snel B."/>
            <person name="Stassen J.H."/>
            <person name="Sykes S."/>
            <person name="Tripathy S."/>
            <person name="van den Berg H."/>
            <person name="Vega-Arreguin J.C."/>
            <person name="Wawra S."/>
            <person name="Young S.K."/>
            <person name="Zeng Q."/>
            <person name="Dieguez-Uribeondo J."/>
            <person name="Russ C."/>
            <person name="Tyler B.M."/>
            <person name="van West P."/>
        </authorList>
    </citation>
    <scope>NUCLEOTIDE SEQUENCE [LARGE SCALE GENOMIC DNA]</scope>
    <source>
        <strain evidence="1 2">CBS 223.65</strain>
    </source>
</reference>
<feature type="non-terminal residue" evidence="1">
    <location>
        <position position="1"/>
    </location>
</feature>
<dbReference type="AlphaFoldDB" id="A0A067C1U4"/>
<organism evidence="1 2">
    <name type="scientific">Saprolegnia parasitica (strain CBS 223.65)</name>
    <dbReference type="NCBI Taxonomy" id="695850"/>
    <lineage>
        <taxon>Eukaryota</taxon>
        <taxon>Sar</taxon>
        <taxon>Stramenopiles</taxon>
        <taxon>Oomycota</taxon>
        <taxon>Saprolegniomycetes</taxon>
        <taxon>Saprolegniales</taxon>
        <taxon>Saprolegniaceae</taxon>
        <taxon>Saprolegnia</taxon>
    </lineage>
</organism>
<keyword evidence="2" id="KW-1185">Reference proteome</keyword>
<proteinExistence type="predicted"/>
<dbReference type="VEuPathDB" id="FungiDB:SPRG_21262"/>
<accession>A0A067C1U4</accession>